<keyword evidence="2" id="KW-1185">Reference proteome</keyword>
<protein>
    <submittedName>
        <fullName evidence="1">Uncharacterized protein</fullName>
    </submittedName>
</protein>
<evidence type="ECO:0000313" key="1">
    <source>
        <dbReference type="EMBL" id="TLQ39429.1"/>
    </source>
</evidence>
<organism evidence="1 2">
    <name type="scientific">Streptomyces marianii</name>
    <dbReference type="NCBI Taxonomy" id="1817406"/>
    <lineage>
        <taxon>Bacteria</taxon>
        <taxon>Bacillati</taxon>
        <taxon>Actinomycetota</taxon>
        <taxon>Actinomycetes</taxon>
        <taxon>Kitasatosporales</taxon>
        <taxon>Streptomycetaceae</taxon>
        <taxon>Streptomyces</taxon>
    </lineage>
</organism>
<sequence length="218" mass="23369">MGRYKLKKQRRSRFQADGRPVDEACLASHVAAVADTVDDHGRVTFWDDPALQLGQVASGIDPESGAVTVDPGESGQLPAALFEPARALMIKAPGEPPREQQAEAAIQLGMERFGLGFAVLRPADGWALHRLADERLELRSPDGGVFSRIAVPFNPAWISSALSTGFVLCLYGIQLGVRTPPGMPAGQYTDGARLEEFRRGRGLGFTAAGLVSFVNNRG</sequence>
<dbReference type="OrthoDB" id="4081189at2"/>
<evidence type="ECO:0000313" key="2">
    <source>
        <dbReference type="Proteomes" id="UP000305921"/>
    </source>
</evidence>
<proteinExistence type="predicted"/>
<dbReference type="RefSeq" id="WP_138058239.1">
    <property type="nucleotide sequence ID" value="NZ_VAWE01000002.1"/>
</dbReference>
<dbReference type="Proteomes" id="UP000305921">
    <property type="component" value="Unassembled WGS sequence"/>
</dbReference>
<dbReference type="AlphaFoldDB" id="A0A5R9DSE4"/>
<gene>
    <name evidence="1" type="ORF">FEF34_39320</name>
</gene>
<name>A0A5R9DSE4_9ACTN</name>
<reference evidence="1 2" key="1">
    <citation type="submission" date="2019-05" db="EMBL/GenBank/DDBJ databases">
        <title>Streptomyces marianii sp. nov., a novel marine actinomycete from southern coast of India.</title>
        <authorList>
            <person name="Iniyan A.M."/>
            <person name="Wink J."/>
            <person name="Ramprasad E."/>
            <person name="Ramana C.V."/>
            <person name="Bunk B."/>
            <person name="Sproer C."/>
            <person name="Joseph F.-J.R.S."/>
            <person name="Vincent S.G.P."/>
        </authorList>
    </citation>
    <scope>NUCLEOTIDE SEQUENCE [LARGE SCALE GENOMIC DNA]</scope>
    <source>
        <strain evidence="1 2">ICN19</strain>
    </source>
</reference>
<accession>A0A5R9DSE4</accession>
<comment type="caution">
    <text evidence="1">The sequence shown here is derived from an EMBL/GenBank/DDBJ whole genome shotgun (WGS) entry which is preliminary data.</text>
</comment>
<dbReference type="EMBL" id="VAWE01000002">
    <property type="protein sequence ID" value="TLQ39429.1"/>
    <property type="molecule type" value="Genomic_DNA"/>
</dbReference>